<dbReference type="FunFam" id="1.25.10.10:FF:000004">
    <property type="entry name" value="Pumilio homolog 1 isoform 2"/>
    <property type="match status" value="1"/>
</dbReference>
<feature type="repeat" description="Pumilio" evidence="7">
    <location>
        <begin position="614"/>
        <end position="649"/>
    </location>
</feature>
<dbReference type="InterPro" id="IPR033133">
    <property type="entry name" value="PUM-HD"/>
</dbReference>
<dbReference type="SUPFAM" id="SSF48371">
    <property type="entry name" value="ARM repeat"/>
    <property type="match status" value="1"/>
</dbReference>
<dbReference type="Gene3D" id="1.25.10.10">
    <property type="entry name" value="Leucine-rich Repeat Variant"/>
    <property type="match status" value="1"/>
</dbReference>
<comment type="caution">
    <text evidence="10">The sequence shown here is derived from an EMBL/GenBank/DDBJ whole genome shotgun (WGS) entry which is preliminary data.</text>
</comment>
<evidence type="ECO:0000256" key="1">
    <source>
        <dbReference type="ARBA" id="ARBA00004496"/>
    </source>
</evidence>
<comment type="function">
    <text evidence="6">Sequence-specific RNA-binding protein that regulates translation and mRNA stability by binding the 3'-UTR of target mRNAs. Binds the APUM-binding elements (APBEs) in the 3'-UTR mRNA sequence of CLV1, PNH, WUS and FAS2.</text>
</comment>
<protein>
    <recommendedName>
        <fullName evidence="9">PUM-HD domain-containing protein</fullName>
    </recommendedName>
</protein>
<dbReference type="PROSITE" id="PS50302">
    <property type="entry name" value="PUM"/>
    <property type="match status" value="8"/>
</dbReference>
<keyword evidence="3" id="KW-0677">Repeat</keyword>
<feature type="repeat" description="Pumilio" evidence="7">
    <location>
        <begin position="650"/>
        <end position="686"/>
    </location>
</feature>
<evidence type="ECO:0000256" key="5">
    <source>
        <dbReference type="ARBA" id="ARBA00022884"/>
    </source>
</evidence>
<dbReference type="InterPro" id="IPR012940">
    <property type="entry name" value="NABP"/>
</dbReference>
<keyword evidence="5" id="KW-0694">RNA-binding</keyword>
<name>A0A7J7N3L1_9MAGN</name>
<dbReference type="Pfam" id="PF00806">
    <property type="entry name" value="PUF"/>
    <property type="match status" value="8"/>
</dbReference>
<feature type="repeat" description="Pumilio" evidence="7">
    <location>
        <begin position="578"/>
        <end position="613"/>
    </location>
</feature>
<feature type="domain" description="PUM-HD" evidence="9">
    <location>
        <begin position="486"/>
        <end position="826"/>
    </location>
</feature>
<dbReference type="PROSITE" id="PS50303">
    <property type="entry name" value="PUM_HD"/>
    <property type="match status" value="1"/>
</dbReference>
<proteinExistence type="predicted"/>
<sequence>MYSSDFVLSKEDPAYLSYYYSNENAKNVRLPPPTLSREDWRVAQRFGDMRRREKDLAYCDGNGNGDESLFSLEQDPRRSFARQPSAEWLERDTDGLIGLAGVGFGARSKSLADMLQEGLVQPTSVSGRLSRPASHGSFENIVGPVSASGPERPRLSNEVESVVARFPCPRIPSVGGKFSANSNSLNGLTCMEGITDVADTLAGLNLSKDRNRDEDSCCQSRHPKEFDDQPHFLFDVPNGHNQVRQQQFNETTEANSLTAPCIFEDITDHNISKMRFDRQMNFPRRISSSSSNLSKEVAYASLEGSSVHYRNPTMRSNEFTGYNPCGYSTNQELDSALDNHFGVGSTLTRIVDGQSRGEHRVGSGLQVPDVDPLYIQYLQKNSDYSSSHGAGNLSDLSFDNNSIGTPNVLEYQKAYVETYLAQQKQQYAGKSCGLNHEYYANSAVGLGMRYPGSLDGNECFSRRRIPMGGSIGSWHLDNGGHLEESYPPTLLEEFKNNKTRCLELPEIVGHVGEFSVDQYGSRFIQQKLEMASVDEKNKIFPEIIPHARTLMIDVFGNYVIQKFFEHGTESQREELASQFAGFILPLSLQIYGCRVIQKALEVVDVDRQTQMVAELDGFVMKCVHDQNGNHVIQKCIECVPQDRIQFIISSLYGQVVALSIHPYGCRVIQRVLEHCGDMNTQRIVIKEILQSISTLSEDQYGNYVVQHILQHGKPDERSFVINKLAGHMVKMSQQKYASNVIEKCLTYAGPGERQIMVKEMLGFTDENEPLQIMMKDPFANYVVQKVLETCDDQSRELILSRIRVHLNTLKRFTYGKHIVARVEKLITAGGEIFVLTLLSCSLVYEFCYYGTSSAFQNNLDAQ</sequence>
<evidence type="ECO:0000256" key="2">
    <source>
        <dbReference type="ARBA" id="ARBA00022490"/>
    </source>
</evidence>
<gene>
    <name evidence="10" type="ORF">GIB67_002916</name>
</gene>
<dbReference type="InterPro" id="IPR001313">
    <property type="entry name" value="Pumilio_RNA-bd_rpt"/>
</dbReference>
<evidence type="ECO:0000256" key="8">
    <source>
        <dbReference type="SAM" id="MobiDB-lite"/>
    </source>
</evidence>
<dbReference type="InterPro" id="IPR033712">
    <property type="entry name" value="Pumilio_RNA-bd"/>
</dbReference>
<comment type="subcellular location">
    <subcellularLocation>
        <location evidence="1">Cytoplasm</location>
    </subcellularLocation>
</comment>
<dbReference type="GO" id="GO:0005737">
    <property type="term" value="C:cytoplasm"/>
    <property type="evidence" value="ECO:0007669"/>
    <property type="project" value="UniProtKB-SubCell"/>
</dbReference>
<dbReference type="PANTHER" id="PTHR12537:SF12">
    <property type="entry name" value="MATERNAL PROTEIN PUMILIO"/>
    <property type="match status" value="1"/>
</dbReference>
<dbReference type="EMBL" id="JACGCM010001124">
    <property type="protein sequence ID" value="KAF6161620.1"/>
    <property type="molecule type" value="Genomic_DNA"/>
</dbReference>
<keyword evidence="11" id="KW-1185">Reference proteome</keyword>
<feature type="repeat" description="Pumilio" evidence="7">
    <location>
        <begin position="759"/>
        <end position="800"/>
    </location>
</feature>
<evidence type="ECO:0000259" key="9">
    <source>
        <dbReference type="PROSITE" id="PS50303"/>
    </source>
</evidence>
<dbReference type="InterPro" id="IPR016024">
    <property type="entry name" value="ARM-type_fold"/>
</dbReference>
<feature type="region of interest" description="Disordered" evidence="8">
    <location>
        <begin position="125"/>
        <end position="153"/>
    </location>
</feature>
<evidence type="ECO:0000256" key="3">
    <source>
        <dbReference type="ARBA" id="ARBA00022737"/>
    </source>
</evidence>
<feature type="repeat" description="Pumilio" evidence="7">
    <location>
        <begin position="542"/>
        <end position="577"/>
    </location>
</feature>
<dbReference type="GO" id="GO:0003729">
    <property type="term" value="F:mRNA binding"/>
    <property type="evidence" value="ECO:0007669"/>
    <property type="project" value="UniProtKB-ARBA"/>
</dbReference>
<evidence type="ECO:0000256" key="4">
    <source>
        <dbReference type="ARBA" id="ARBA00022845"/>
    </source>
</evidence>
<reference evidence="10 11" key="1">
    <citation type="journal article" date="2020" name="IScience">
        <title>Genome Sequencing of the Endangered Kingdonia uniflora (Circaeasteraceae, Ranunculales) Reveals Potential Mechanisms of Evolutionary Specialization.</title>
        <authorList>
            <person name="Sun Y."/>
            <person name="Deng T."/>
            <person name="Zhang A."/>
            <person name="Moore M.J."/>
            <person name="Landis J.B."/>
            <person name="Lin N."/>
            <person name="Zhang H."/>
            <person name="Zhang X."/>
            <person name="Huang J."/>
            <person name="Zhang X."/>
            <person name="Sun H."/>
            <person name="Wang H."/>
        </authorList>
    </citation>
    <scope>NUCLEOTIDE SEQUENCE [LARGE SCALE GENOMIC DNA]</scope>
    <source>
        <strain evidence="10">TB1705</strain>
        <tissue evidence="10">Leaf</tissue>
    </source>
</reference>
<evidence type="ECO:0000256" key="6">
    <source>
        <dbReference type="ARBA" id="ARBA00055193"/>
    </source>
</evidence>
<dbReference type="Proteomes" id="UP000541444">
    <property type="component" value="Unassembled WGS sequence"/>
</dbReference>
<feature type="repeat" description="Pumilio" evidence="7">
    <location>
        <begin position="723"/>
        <end position="758"/>
    </location>
</feature>
<dbReference type="CDD" id="cd07920">
    <property type="entry name" value="Pumilio"/>
    <property type="match status" value="1"/>
</dbReference>
<keyword evidence="4" id="KW-0810">Translation regulation</keyword>
<dbReference type="AlphaFoldDB" id="A0A7J7N3L1"/>
<dbReference type="PANTHER" id="PTHR12537">
    <property type="entry name" value="RNA BINDING PROTEIN PUMILIO-RELATED"/>
    <property type="match status" value="1"/>
</dbReference>
<feature type="repeat" description="Pumilio" evidence="7">
    <location>
        <begin position="687"/>
        <end position="722"/>
    </location>
</feature>
<dbReference type="InterPro" id="IPR011989">
    <property type="entry name" value="ARM-like"/>
</dbReference>
<evidence type="ECO:0000256" key="7">
    <source>
        <dbReference type="PROSITE-ProRule" id="PRU00317"/>
    </source>
</evidence>
<dbReference type="GO" id="GO:0006417">
    <property type="term" value="P:regulation of translation"/>
    <property type="evidence" value="ECO:0007669"/>
    <property type="project" value="UniProtKB-KW"/>
</dbReference>
<accession>A0A7J7N3L1</accession>
<dbReference type="SMART" id="SM00025">
    <property type="entry name" value="Pumilio"/>
    <property type="match status" value="8"/>
</dbReference>
<organism evidence="10 11">
    <name type="scientific">Kingdonia uniflora</name>
    <dbReference type="NCBI Taxonomy" id="39325"/>
    <lineage>
        <taxon>Eukaryota</taxon>
        <taxon>Viridiplantae</taxon>
        <taxon>Streptophyta</taxon>
        <taxon>Embryophyta</taxon>
        <taxon>Tracheophyta</taxon>
        <taxon>Spermatophyta</taxon>
        <taxon>Magnoliopsida</taxon>
        <taxon>Ranunculales</taxon>
        <taxon>Circaeasteraceae</taxon>
        <taxon>Kingdonia</taxon>
    </lineage>
</organism>
<dbReference type="OrthoDB" id="668540at2759"/>
<keyword evidence="2" id="KW-0963">Cytoplasm</keyword>
<dbReference type="Pfam" id="PF07990">
    <property type="entry name" value="NABP"/>
    <property type="match status" value="2"/>
</dbReference>
<evidence type="ECO:0000313" key="11">
    <source>
        <dbReference type="Proteomes" id="UP000541444"/>
    </source>
</evidence>
<feature type="repeat" description="Pumilio" evidence="7">
    <location>
        <begin position="506"/>
        <end position="541"/>
    </location>
</feature>
<evidence type="ECO:0000313" key="10">
    <source>
        <dbReference type="EMBL" id="KAF6161620.1"/>
    </source>
</evidence>